<evidence type="ECO:0000256" key="1">
    <source>
        <dbReference type="SAM" id="Phobius"/>
    </source>
</evidence>
<gene>
    <name evidence="2" type="ORF">ACFOE0_20385</name>
</gene>
<dbReference type="Pfam" id="PF14559">
    <property type="entry name" value="TPR_19"/>
    <property type="match status" value="1"/>
</dbReference>
<name>A0ABV7GG97_9GAMM</name>
<keyword evidence="1" id="KW-1133">Transmembrane helix</keyword>
<dbReference type="Proteomes" id="UP001595621">
    <property type="component" value="Unassembled WGS sequence"/>
</dbReference>
<dbReference type="InterPro" id="IPR011990">
    <property type="entry name" value="TPR-like_helical_dom_sf"/>
</dbReference>
<dbReference type="SMART" id="SM00028">
    <property type="entry name" value="TPR"/>
    <property type="match status" value="2"/>
</dbReference>
<dbReference type="EMBL" id="JBHRTD010000018">
    <property type="protein sequence ID" value="MFC3140522.1"/>
    <property type="molecule type" value="Genomic_DNA"/>
</dbReference>
<keyword evidence="1" id="KW-0812">Transmembrane</keyword>
<dbReference type="InterPro" id="IPR014562">
    <property type="entry name" value="UCP030959_TPR_rpt-cont"/>
</dbReference>
<evidence type="ECO:0000313" key="2">
    <source>
        <dbReference type="EMBL" id="MFC3140522.1"/>
    </source>
</evidence>
<organism evidence="2 3">
    <name type="scientific">Shewanella submarina</name>
    <dbReference type="NCBI Taxonomy" id="2016376"/>
    <lineage>
        <taxon>Bacteria</taxon>
        <taxon>Pseudomonadati</taxon>
        <taxon>Pseudomonadota</taxon>
        <taxon>Gammaproteobacteria</taxon>
        <taxon>Alteromonadales</taxon>
        <taxon>Shewanellaceae</taxon>
        <taxon>Shewanella</taxon>
    </lineage>
</organism>
<dbReference type="InterPro" id="IPR019734">
    <property type="entry name" value="TPR_rpt"/>
</dbReference>
<keyword evidence="3" id="KW-1185">Reference proteome</keyword>
<dbReference type="Gene3D" id="1.25.40.10">
    <property type="entry name" value="Tetratricopeptide repeat domain"/>
    <property type="match status" value="1"/>
</dbReference>
<accession>A0ABV7GG97</accession>
<dbReference type="SUPFAM" id="SSF48452">
    <property type="entry name" value="TPR-like"/>
    <property type="match status" value="1"/>
</dbReference>
<sequence length="250" mass="28733">MPLFIISLIIQIALIVHIIKTGRNTMWIWLVLLVPLVGTLAYLIVEVLPDLSRSRTGIHARRGLTNTFNPNRDLNQATELYEQADTVAHRMLLGRECLNKGMYQDAREMFESSLTGVHAEDPDLMLGLAEAEFGLGNPVRAKELLDELIRLNPDFKHQEGHLLYARCLVSLEQWDEAEHEFEVLHTYYSGPQAKYYFAQLLEQKSEPGRAMDLYQEILKTADRNRHYRSLNKPLITETKAALKRLNKGLH</sequence>
<keyword evidence="1" id="KW-0472">Membrane</keyword>
<feature type="transmembrane region" description="Helical" evidence="1">
    <location>
        <begin position="28"/>
        <end position="45"/>
    </location>
</feature>
<comment type="caution">
    <text evidence="2">The sequence shown here is derived from an EMBL/GenBank/DDBJ whole genome shotgun (WGS) entry which is preliminary data.</text>
</comment>
<protein>
    <submittedName>
        <fullName evidence="2">Tetratricopeptide repeat protein</fullName>
    </submittedName>
</protein>
<proteinExistence type="predicted"/>
<evidence type="ECO:0000313" key="3">
    <source>
        <dbReference type="Proteomes" id="UP001595621"/>
    </source>
</evidence>
<reference evidence="3" key="1">
    <citation type="journal article" date="2019" name="Int. J. Syst. Evol. Microbiol.">
        <title>The Global Catalogue of Microorganisms (GCM) 10K type strain sequencing project: providing services to taxonomists for standard genome sequencing and annotation.</title>
        <authorList>
            <consortium name="The Broad Institute Genomics Platform"/>
            <consortium name="The Broad Institute Genome Sequencing Center for Infectious Disease"/>
            <person name="Wu L."/>
            <person name="Ma J."/>
        </authorList>
    </citation>
    <scope>NUCLEOTIDE SEQUENCE [LARGE SCALE GENOMIC DNA]</scope>
    <source>
        <strain evidence="3">KCTC 52277</strain>
    </source>
</reference>
<dbReference type="Pfam" id="PF13432">
    <property type="entry name" value="TPR_16"/>
    <property type="match status" value="1"/>
</dbReference>
<dbReference type="PIRSF" id="PIRSF030959">
    <property type="entry name" value="UCP030959"/>
    <property type="match status" value="1"/>
</dbReference>
<dbReference type="RefSeq" id="WP_248934406.1">
    <property type="nucleotide sequence ID" value="NZ_JAKILF010000001.1"/>
</dbReference>